<evidence type="ECO:0000256" key="2">
    <source>
        <dbReference type="ARBA" id="ARBA00022664"/>
    </source>
</evidence>
<dbReference type="InterPro" id="IPR033809">
    <property type="entry name" value="USP39"/>
</dbReference>
<dbReference type="GO" id="GO:0016579">
    <property type="term" value="P:protein deubiquitination"/>
    <property type="evidence" value="ECO:0007669"/>
    <property type="project" value="InterPro"/>
</dbReference>
<keyword evidence="8" id="KW-0539">Nucleus</keyword>
<dbReference type="GO" id="GO:0004843">
    <property type="term" value="F:cysteine-type deubiquitinase activity"/>
    <property type="evidence" value="ECO:0007669"/>
    <property type="project" value="InterPro"/>
</dbReference>
<dbReference type="AlphaFoldDB" id="A0A9W8IBA9"/>
<keyword evidence="4" id="KW-0747">Spliceosome</keyword>
<dbReference type="OrthoDB" id="10263353at2759"/>
<sequence>MSLGKRGNAESGAEHAHSKQMKIDSTNQTLDSESEYEEEVMDETAAVYDQISDVYLDTINRSNLDFDFEQLCSVSLSTTNIYACLVCGKYYQGRGPKTHAYFHSINDDHHVFINLKSRQAYILPDNYKIDSKSLNDIKQVINPEYSRQSIDSLDTRERQAFDLQGKPYLPGFVGLNRIKSNSFMNVVIQLIAHVQPLRDMLLLLPSSKEDASKQPDVLLSKLSLLVRKIWHAQKFKAHVSPHELVQEIVSLSKKRFRLDREGDPYELLIWLLNSLHIHLGGTRKRNSSTVYQAFQGEMLVKTLQGKADSNNTERKMPFLALSLELPPKPLFTSTSLDDPAAGENEDDRADIPQVPLMTLLQRYNGSLQPEQTSVFQLTKLPRYIICHIKRFTKNEFAIEKNPTVVNFPVRNLPFGQLLPLDTREMHGRETTYDLVINICHVGEQLPQTTPSNDITQSDVTAETTGSGESPFMVYIRNEANGKWLMLHDLQVKPIMPQMLFLSDSYIQVWKRND</sequence>
<dbReference type="GO" id="GO:0005681">
    <property type="term" value="C:spliceosomal complex"/>
    <property type="evidence" value="ECO:0007669"/>
    <property type="project" value="UniProtKB-KW"/>
</dbReference>
<evidence type="ECO:0000259" key="11">
    <source>
        <dbReference type="PROSITE" id="PS50235"/>
    </source>
</evidence>
<dbReference type="SUPFAM" id="SSF57850">
    <property type="entry name" value="RING/U-box"/>
    <property type="match status" value="1"/>
</dbReference>
<evidence type="ECO:0000256" key="1">
    <source>
        <dbReference type="ARBA" id="ARBA00004123"/>
    </source>
</evidence>
<evidence type="ECO:0000256" key="9">
    <source>
        <dbReference type="PROSITE-ProRule" id="PRU00502"/>
    </source>
</evidence>
<feature type="domain" description="USP" evidence="11">
    <location>
        <begin position="173"/>
        <end position="512"/>
    </location>
</feature>
<evidence type="ECO:0000256" key="7">
    <source>
        <dbReference type="ARBA" id="ARBA00023187"/>
    </source>
</evidence>
<dbReference type="Pfam" id="PF00443">
    <property type="entry name" value="UCH"/>
    <property type="match status" value="1"/>
</dbReference>
<evidence type="ECO:0000259" key="12">
    <source>
        <dbReference type="PROSITE" id="PS50271"/>
    </source>
</evidence>
<gene>
    <name evidence="13" type="primary">ubp10</name>
    <name evidence="13" type="ORF">IWW36_003610</name>
</gene>
<dbReference type="GO" id="GO:0008270">
    <property type="term" value="F:zinc ion binding"/>
    <property type="evidence" value="ECO:0007669"/>
    <property type="project" value="UniProtKB-KW"/>
</dbReference>
<dbReference type="SUPFAM" id="SSF54001">
    <property type="entry name" value="Cysteine proteinases"/>
    <property type="match status" value="1"/>
</dbReference>
<evidence type="ECO:0000256" key="8">
    <source>
        <dbReference type="ARBA" id="ARBA00023242"/>
    </source>
</evidence>
<reference evidence="13" key="1">
    <citation type="submission" date="2022-07" db="EMBL/GenBank/DDBJ databases">
        <title>Phylogenomic reconstructions and comparative analyses of Kickxellomycotina fungi.</title>
        <authorList>
            <person name="Reynolds N.K."/>
            <person name="Stajich J.E."/>
            <person name="Barry K."/>
            <person name="Grigoriev I.V."/>
            <person name="Crous P."/>
            <person name="Smith M.E."/>
        </authorList>
    </citation>
    <scope>NUCLEOTIDE SEQUENCE</scope>
    <source>
        <strain evidence="13">NRRL 1566</strain>
    </source>
</reference>
<evidence type="ECO:0000256" key="5">
    <source>
        <dbReference type="ARBA" id="ARBA00022771"/>
    </source>
</evidence>
<dbReference type="PANTHER" id="PTHR21646:SF16">
    <property type="entry name" value="U4_U6.U5 TRI-SNRNP-ASSOCIATED PROTEIN 2"/>
    <property type="match status" value="1"/>
</dbReference>
<keyword evidence="2" id="KW-0507">mRNA processing</keyword>
<comment type="subcellular location">
    <subcellularLocation>
        <location evidence="1">Nucleus</location>
    </subcellularLocation>
</comment>
<protein>
    <submittedName>
        <fullName evidence="13">U4 U6.U5 tri-snRNP-associated protein</fullName>
    </submittedName>
</protein>
<dbReference type="EMBL" id="JANBUW010000243">
    <property type="protein sequence ID" value="KAJ2847910.1"/>
    <property type="molecule type" value="Genomic_DNA"/>
</dbReference>
<dbReference type="InterPro" id="IPR001607">
    <property type="entry name" value="Znf_UBP"/>
</dbReference>
<accession>A0A9W8IBA9</accession>
<dbReference type="InterPro" id="IPR050185">
    <property type="entry name" value="Ub_carboxyl-term_hydrolase"/>
</dbReference>
<dbReference type="CDD" id="cd02669">
    <property type="entry name" value="Peptidase_C19M"/>
    <property type="match status" value="1"/>
</dbReference>
<dbReference type="InterPro" id="IPR028889">
    <property type="entry name" value="USP"/>
</dbReference>
<dbReference type="Gene3D" id="3.30.40.10">
    <property type="entry name" value="Zinc/RING finger domain, C3HC4 (zinc finger)"/>
    <property type="match status" value="1"/>
</dbReference>
<name>A0A9W8IBA9_9FUNG</name>
<keyword evidence="7" id="KW-0508">mRNA splicing</keyword>
<dbReference type="PANTHER" id="PTHR21646">
    <property type="entry name" value="UBIQUITIN CARBOXYL-TERMINAL HYDROLASE"/>
    <property type="match status" value="1"/>
</dbReference>
<organism evidence="13 14">
    <name type="scientific">Coemansia brasiliensis</name>
    <dbReference type="NCBI Taxonomy" id="2650707"/>
    <lineage>
        <taxon>Eukaryota</taxon>
        <taxon>Fungi</taxon>
        <taxon>Fungi incertae sedis</taxon>
        <taxon>Zoopagomycota</taxon>
        <taxon>Kickxellomycotina</taxon>
        <taxon>Kickxellomycetes</taxon>
        <taxon>Kickxellales</taxon>
        <taxon>Kickxellaceae</taxon>
        <taxon>Coemansia</taxon>
    </lineage>
</organism>
<feature type="region of interest" description="Disordered" evidence="10">
    <location>
        <begin position="1"/>
        <end position="34"/>
    </location>
</feature>
<dbReference type="Pfam" id="PF02148">
    <property type="entry name" value="zf-UBP"/>
    <property type="match status" value="1"/>
</dbReference>
<dbReference type="GO" id="GO:0000245">
    <property type="term" value="P:spliceosomal complex assembly"/>
    <property type="evidence" value="ECO:0007669"/>
    <property type="project" value="InterPro"/>
</dbReference>
<keyword evidence="5 9" id="KW-0863">Zinc-finger</keyword>
<feature type="domain" description="UBP-type" evidence="12">
    <location>
        <begin position="51"/>
        <end position="148"/>
    </location>
</feature>
<keyword evidence="3" id="KW-0479">Metal-binding</keyword>
<dbReference type="InterPro" id="IPR013083">
    <property type="entry name" value="Znf_RING/FYVE/PHD"/>
</dbReference>
<keyword evidence="14" id="KW-1185">Reference proteome</keyword>
<evidence type="ECO:0000256" key="10">
    <source>
        <dbReference type="SAM" id="MobiDB-lite"/>
    </source>
</evidence>
<keyword evidence="6" id="KW-0862">Zinc</keyword>
<dbReference type="PROSITE" id="PS50235">
    <property type="entry name" value="USP_3"/>
    <property type="match status" value="1"/>
</dbReference>
<proteinExistence type="predicted"/>
<evidence type="ECO:0000256" key="6">
    <source>
        <dbReference type="ARBA" id="ARBA00022833"/>
    </source>
</evidence>
<dbReference type="Proteomes" id="UP001139887">
    <property type="component" value="Unassembled WGS sequence"/>
</dbReference>
<dbReference type="InterPro" id="IPR038765">
    <property type="entry name" value="Papain-like_cys_pep_sf"/>
</dbReference>
<evidence type="ECO:0000313" key="14">
    <source>
        <dbReference type="Proteomes" id="UP001139887"/>
    </source>
</evidence>
<dbReference type="SMART" id="SM00290">
    <property type="entry name" value="ZnF_UBP"/>
    <property type="match status" value="1"/>
</dbReference>
<evidence type="ECO:0000313" key="13">
    <source>
        <dbReference type="EMBL" id="KAJ2847910.1"/>
    </source>
</evidence>
<dbReference type="Gene3D" id="3.90.70.10">
    <property type="entry name" value="Cysteine proteinases"/>
    <property type="match status" value="1"/>
</dbReference>
<evidence type="ECO:0000256" key="3">
    <source>
        <dbReference type="ARBA" id="ARBA00022723"/>
    </source>
</evidence>
<evidence type="ECO:0000256" key="4">
    <source>
        <dbReference type="ARBA" id="ARBA00022728"/>
    </source>
</evidence>
<dbReference type="InterPro" id="IPR001394">
    <property type="entry name" value="Peptidase_C19_UCH"/>
</dbReference>
<comment type="caution">
    <text evidence="13">The sequence shown here is derived from an EMBL/GenBank/DDBJ whole genome shotgun (WGS) entry which is preliminary data.</text>
</comment>
<dbReference type="PROSITE" id="PS50271">
    <property type="entry name" value="ZF_UBP"/>
    <property type="match status" value="1"/>
</dbReference>